<reference evidence="10 11" key="1">
    <citation type="submission" date="2020-09" db="EMBL/GenBank/DDBJ databases">
        <title>Parvimonas S3374 sp. nov.</title>
        <authorList>
            <person name="Buhl M."/>
        </authorList>
    </citation>
    <scope>NUCLEOTIDE SEQUENCE [LARGE SCALE GENOMIC DNA]</scope>
    <source>
        <strain evidence="10 11">S3374</strain>
    </source>
</reference>
<evidence type="ECO:0000256" key="4">
    <source>
        <dbReference type="ARBA" id="ARBA00022692"/>
    </source>
</evidence>
<dbReference type="InterPro" id="IPR002490">
    <property type="entry name" value="V-ATPase_116kDa_su"/>
</dbReference>
<keyword evidence="3" id="KW-0813">Transport</keyword>
<evidence type="ECO:0000256" key="8">
    <source>
        <dbReference type="SAM" id="Coils"/>
    </source>
</evidence>
<feature type="transmembrane region" description="Helical" evidence="9">
    <location>
        <begin position="513"/>
        <end position="536"/>
    </location>
</feature>
<keyword evidence="6" id="KW-0406">Ion transport</keyword>
<feature type="transmembrane region" description="Helical" evidence="9">
    <location>
        <begin position="410"/>
        <end position="429"/>
    </location>
</feature>
<feature type="coiled-coil region" evidence="8">
    <location>
        <begin position="238"/>
        <end position="265"/>
    </location>
</feature>
<organism evidence="10 11">
    <name type="scientific">Parvimonas parva</name>
    <dbReference type="NCBI Taxonomy" id="2769485"/>
    <lineage>
        <taxon>Bacteria</taxon>
        <taxon>Bacillati</taxon>
        <taxon>Bacillota</taxon>
        <taxon>Tissierellia</taxon>
        <taxon>Tissierellales</taxon>
        <taxon>Peptoniphilaceae</taxon>
        <taxon>Parvimonas</taxon>
    </lineage>
</organism>
<dbReference type="PANTHER" id="PTHR11629:SF63">
    <property type="entry name" value="V-TYPE PROTON ATPASE SUBUNIT A"/>
    <property type="match status" value="1"/>
</dbReference>
<keyword evidence="7 9" id="KW-0472">Membrane</keyword>
<evidence type="ECO:0000256" key="3">
    <source>
        <dbReference type="ARBA" id="ARBA00022448"/>
    </source>
</evidence>
<comment type="similarity">
    <text evidence="2">Belongs to the V-ATPase 116 kDa subunit family.</text>
</comment>
<name>A0ABS1C988_9FIRM</name>
<feature type="transmembrane region" description="Helical" evidence="9">
    <location>
        <begin position="371"/>
        <end position="398"/>
    </location>
</feature>
<evidence type="ECO:0000256" key="9">
    <source>
        <dbReference type="SAM" id="Phobius"/>
    </source>
</evidence>
<dbReference type="RefSeq" id="WP_201275618.1">
    <property type="nucleotide sequence ID" value="NZ_JACVDA010000012.1"/>
</dbReference>
<sequence length="661" mass="75959">MAVEKMKMMNLVALKQDTHSILREIVLNGSIHITNSGNSENFTMKYMDSQIGIFNDMGVAVDKIRPYHREKVFKKRKYKELLDQIFSFFDIKEEEVTLDDLQSLNYSEKLKFLDDIFEKSSAIKLREDENRKKRARIKILLNAVEYFSDSDMKLSEFYSLKHINFDMGQISKNSWIKLKANYENINGLVAHLGSNSYGETVIIFTPSVYAKDMKYFIRSLSFDMIELPNLDISFKEFIVNKKSELELLEKEQDEILKEKSAFRKKYLQDILAMYYRYKIIEKIEELEGHIAESKNFILLSAFVPESKVESVKNSVEKASESSAIYFEDDTKIPSKFKIPTKLKNNFILKPFEALVKMYSIPDYKETDPTPFFAITYLLLFGMMFGDVGQGLIFVLAGMMLSKKIGSIAKIIQRIGFSSIFFGFMYGSVFGIEDLIPAFVIRPMEDIDTILVATIGIGILMILIAYFINFRNLKMRKEFGKLFFDKNGLSGFLFYISFIALVLNTVLLEKYVSINVSSMITIISVAVLIITSTLMFMKPKLAPMVNKSEKKEEFSPVESGFEMFETVMGFFSNTLSFIRVGAFAINHVGLFMAFHALGQMLGSSIGNIFMIILGNIFIVCLEGLIVFIQAIRLEYYELFSKYFNGEGISYEPLRVELQGKEI</sequence>
<evidence type="ECO:0000256" key="6">
    <source>
        <dbReference type="ARBA" id="ARBA00023065"/>
    </source>
</evidence>
<evidence type="ECO:0000313" key="10">
    <source>
        <dbReference type="EMBL" id="MBK1468668.1"/>
    </source>
</evidence>
<evidence type="ECO:0000256" key="2">
    <source>
        <dbReference type="ARBA" id="ARBA00009904"/>
    </source>
</evidence>
<dbReference type="Pfam" id="PF01496">
    <property type="entry name" value="V_ATPase_I"/>
    <property type="match status" value="2"/>
</dbReference>
<feature type="transmembrane region" description="Helical" evidence="9">
    <location>
        <begin position="576"/>
        <end position="595"/>
    </location>
</feature>
<keyword evidence="5 9" id="KW-1133">Transmembrane helix</keyword>
<keyword evidence="8" id="KW-0175">Coiled coil</keyword>
<keyword evidence="11" id="KW-1185">Reference proteome</keyword>
<keyword evidence="4 9" id="KW-0812">Transmembrane</keyword>
<protein>
    <submittedName>
        <fullName evidence="10">ATPase</fullName>
    </submittedName>
</protein>
<dbReference type="Proteomes" id="UP000823123">
    <property type="component" value="Unassembled WGS sequence"/>
</dbReference>
<dbReference type="PANTHER" id="PTHR11629">
    <property type="entry name" value="VACUOLAR PROTON ATPASES"/>
    <property type="match status" value="1"/>
</dbReference>
<evidence type="ECO:0000313" key="11">
    <source>
        <dbReference type="Proteomes" id="UP000823123"/>
    </source>
</evidence>
<evidence type="ECO:0000256" key="1">
    <source>
        <dbReference type="ARBA" id="ARBA00004141"/>
    </source>
</evidence>
<proteinExistence type="inferred from homology"/>
<comment type="caution">
    <text evidence="10">The sequence shown here is derived from an EMBL/GenBank/DDBJ whole genome shotgun (WGS) entry which is preliminary data.</text>
</comment>
<feature type="transmembrane region" description="Helical" evidence="9">
    <location>
        <begin position="607"/>
        <end position="630"/>
    </location>
</feature>
<comment type="subcellular location">
    <subcellularLocation>
        <location evidence="1">Membrane</location>
        <topology evidence="1">Multi-pass membrane protein</topology>
    </subcellularLocation>
</comment>
<feature type="transmembrane region" description="Helical" evidence="9">
    <location>
        <begin position="449"/>
        <end position="467"/>
    </location>
</feature>
<dbReference type="EMBL" id="JACVDA010000012">
    <property type="protein sequence ID" value="MBK1468668.1"/>
    <property type="molecule type" value="Genomic_DNA"/>
</dbReference>
<evidence type="ECO:0000256" key="7">
    <source>
        <dbReference type="ARBA" id="ARBA00023136"/>
    </source>
</evidence>
<gene>
    <name evidence="10" type="ORF">IBJ83_04980</name>
</gene>
<evidence type="ECO:0000256" key="5">
    <source>
        <dbReference type="ARBA" id="ARBA00022989"/>
    </source>
</evidence>
<feature type="transmembrane region" description="Helical" evidence="9">
    <location>
        <begin position="488"/>
        <end position="507"/>
    </location>
</feature>
<accession>A0ABS1C988</accession>